<evidence type="ECO:0000313" key="4">
    <source>
        <dbReference type="Proteomes" id="UP000756921"/>
    </source>
</evidence>
<feature type="transmembrane region" description="Helical" evidence="1">
    <location>
        <begin position="43"/>
        <end position="67"/>
    </location>
</feature>
<proteinExistence type="predicted"/>
<organism evidence="3 4">
    <name type="scientific">Paraphaeosphaeria minitans</name>
    <dbReference type="NCBI Taxonomy" id="565426"/>
    <lineage>
        <taxon>Eukaryota</taxon>
        <taxon>Fungi</taxon>
        <taxon>Dikarya</taxon>
        <taxon>Ascomycota</taxon>
        <taxon>Pezizomycotina</taxon>
        <taxon>Dothideomycetes</taxon>
        <taxon>Pleosporomycetidae</taxon>
        <taxon>Pleosporales</taxon>
        <taxon>Massarineae</taxon>
        <taxon>Didymosphaeriaceae</taxon>
        <taxon>Paraphaeosphaeria</taxon>
    </lineage>
</organism>
<feature type="transmembrane region" description="Helical" evidence="1">
    <location>
        <begin position="113"/>
        <end position="134"/>
    </location>
</feature>
<dbReference type="AlphaFoldDB" id="A0A9P6KUP0"/>
<reference evidence="3" key="1">
    <citation type="journal article" date="2020" name="Mol. Plant Microbe Interact.">
        <title>Genome Sequence of the Biocontrol Agent Coniothyrium minitans strain Conio (IMI 134523).</title>
        <authorList>
            <person name="Patel D."/>
            <person name="Shittu T.A."/>
            <person name="Baroncelli R."/>
            <person name="Muthumeenakshi S."/>
            <person name="Osborne T.H."/>
            <person name="Janganan T.K."/>
            <person name="Sreenivasaprasad S."/>
        </authorList>
    </citation>
    <scope>NUCLEOTIDE SEQUENCE</scope>
    <source>
        <strain evidence="3">Conio</strain>
    </source>
</reference>
<accession>A0A9P6KUP0</accession>
<feature type="transmembrane region" description="Helical" evidence="1">
    <location>
        <begin position="154"/>
        <end position="177"/>
    </location>
</feature>
<feature type="domain" description="DUF7702" evidence="2">
    <location>
        <begin position="11"/>
        <end position="232"/>
    </location>
</feature>
<comment type="caution">
    <text evidence="3">The sequence shown here is derived from an EMBL/GenBank/DDBJ whole genome shotgun (WGS) entry which is preliminary data.</text>
</comment>
<evidence type="ECO:0000259" key="2">
    <source>
        <dbReference type="Pfam" id="PF24800"/>
    </source>
</evidence>
<keyword evidence="1" id="KW-0472">Membrane</keyword>
<sequence>MGIKGTLVYGAVVNVATLIVYFIYFCIATLLAVRQGLGHNFPWICMIILSLCRLTQVALDLAATIIYPETKLTNTTLEIGVAILTEISLTPLFMSTASMLNMTSGPKGRRMQWVLLLLYIPLTISLILIVAGGIDPDSRDSPTFAATAATKAGIVLYCACFAVLVWATTIIAARLYLASSLEVKILTTVVLSLPFFLVDVVYMMCFAFERTAPKMRFNVISGDVTTQLCMSIYVIRPSFDVQCSSCYRQVIMECVIVGLYLGLGLKIPDKAAKLKEIVLRDRDYEQLRETFLWKMYEAGSATVAIIVMPGLRFAHWMLGRILRAGAS</sequence>
<evidence type="ECO:0000313" key="3">
    <source>
        <dbReference type="EMBL" id="KAF9739567.1"/>
    </source>
</evidence>
<dbReference type="InterPro" id="IPR056119">
    <property type="entry name" value="DUF7702"/>
</dbReference>
<dbReference type="Proteomes" id="UP000756921">
    <property type="component" value="Unassembled WGS sequence"/>
</dbReference>
<evidence type="ECO:0000256" key="1">
    <source>
        <dbReference type="SAM" id="Phobius"/>
    </source>
</evidence>
<feature type="transmembrane region" description="Helical" evidence="1">
    <location>
        <begin position="6"/>
        <end position="31"/>
    </location>
</feature>
<name>A0A9P6KUP0_9PLEO</name>
<dbReference type="PANTHER" id="PTHR42109">
    <property type="entry name" value="UNPLACED GENOMIC SCAFFOLD UM_SCAF_CONTIG_1.265, WHOLE GENOME SHOTGUN SEQUENCE"/>
    <property type="match status" value="1"/>
</dbReference>
<keyword evidence="4" id="KW-1185">Reference proteome</keyword>
<feature type="transmembrane region" description="Helical" evidence="1">
    <location>
        <begin position="189"/>
        <end position="209"/>
    </location>
</feature>
<dbReference type="PANTHER" id="PTHR42109:SF2">
    <property type="entry name" value="INTEGRAL MEMBRANE PROTEIN"/>
    <property type="match status" value="1"/>
</dbReference>
<dbReference type="Pfam" id="PF24800">
    <property type="entry name" value="DUF7702"/>
    <property type="match status" value="1"/>
</dbReference>
<keyword evidence="1" id="KW-0812">Transmembrane</keyword>
<dbReference type="EMBL" id="WJXW01000002">
    <property type="protein sequence ID" value="KAF9739567.1"/>
    <property type="molecule type" value="Genomic_DNA"/>
</dbReference>
<protein>
    <recommendedName>
        <fullName evidence="2">DUF7702 domain-containing protein</fullName>
    </recommendedName>
</protein>
<dbReference type="OrthoDB" id="2560628at2759"/>
<gene>
    <name evidence="3" type="ORF">PMIN01_02201</name>
</gene>
<feature type="transmembrane region" description="Helical" evidence="1">
    <location>
        <begin position="79"/>
        <end position="101"/>
    </location>
</feature>
<keyword evidence="1" id="KW-1133">Transmembrane helix</keyword>